<accession>A0A1H0JPF6</accession>
<dbReference type="SFLD" id="SFLDG01069">
    <property type="entry name" value="UPF0313"/>
    <property type="match status" value="1"/>
</dbReference>
<keyword evidence="4" id="KW-0479">Metal-binding</keyword>
<evidence type="ECO:0000259" key="8">
    <source>
        <dbReference type="PROSITE" id="PS51918"/>
    </source>
</evidence>
<feature type="domain" description="Radical SAM core" evidence="8">
    <location>
        <begin position="314"/>
        <end position="570"/>
    </location>
</feature>
<dbReference type="NCBIfam" id="TIGR03904">
    <property type="entry name" value="SAM_YgiQ"/>
    <property type="match status" value="1"/>
</dbReference>
<evidence type="ECO:0000313" key="10">
    <source>
        <dbReference type="Proteomes" id="UP000199073"/>
    </source>
</evidence>
<evidence type="ECO:0000256" key="5">
    <source>
        <dbReference type="ARBA" id="ARBA00023004"/>
    </source>
</evidence>
<dbReference type="Pfam" id="PF04055">
    <property type="entry name" value="Radical_SAM"/>
    <property type="match status" value="1"/>
</dbReference>
<comment type="cofactor">
    <cofactor evidence="1">
        <name>[4Fe-4S] cluster</name>
        <dbReference type="ChEBI" id="CHEBI:49883"/>
    </cofactor>
</comment>
<keyword evidence="3" id="KW-0949">S-adenosyl-L-methionine</keyword>
<dbReference type="PANTHER" id="PTHR32331:SF0">
    <property type="entry name" value="UPF0313 PROTEIN YGIQ"/>
    <property type="match status" value="1"/>
</dbReference>
<dbReference type="Gene3D" id="3.80.30.20">
    <property type="entry name" value="tm_1862 like domain"/>
    <property type="match status" value="1"/>
</dbReference>
<dbReference type="SFLD" id="SFLDS00029">
    <property type="entry name" value="Radical_SAM"/>
    <property type="match status" value="1"/>
</dbReference>
<reference evidence="9 10" key="1">
    <citation type="submission" date="2016-10" db="EMBL/GenBank/DDBJ databases">
        <authorList>
            <person name="de Groot N.N."/>
        </authorList>
    </citation>
    <scope>NUCLEOTIDE SEQUENCE [LARGE SCALE GENOMIC DNA]</scope>
    <source>
        <strain evidence="9 10">DSM 12130</strain>
    </source>
</reference>
<dbReference type="InterPro" id="IPR058240">
    <property type="entry name" value="rSAM_sf"/>
</dbReference>
<keyword evidence="2" id="KW-0004">4Fe-4S</keyword>
<feature type="region of interest" description="Disordered" evidence="7">
    <location>
        <begin position="103"/>
        <end position="128"/>
    </location>
</feature>
<evidence type="ECO:0000256" key="6">
    <source>
        <dbReference type="ARBA" id="ARBA00023014"/>
    </source>
</evidence>
<feature type="compositionally biased region" description="Basic residues" evidence="7">
    <location>
        <begin position="117"/>
        <end position="128"/>
    </location>
</feature>
<dbReference type="InterPro" id="IPR013704">
    <property type="entry name" value="UPF0313_N"/>
</dbReference>
<dbReference type="AlphaFoldDB" id="A0A1H0JPF6"/>
<evidence type="ECO:0000256" key="4">
    <source>
        <dbReference type="ARBA" id="ARBA00022723"/>
    </source>
</evidence>
<dbReference type="Pfam" id="PF08497">
    <property type="entry name" value="Radical_SAM_N"/>
    <property type="match status" value="1"/>
</dbReference>
<evidence type="ECO:0000256" key="3">
    <source>
        <dbReference type="ARBA" id="ARBA00022691"/>
    </source>
</evidence>
<keyword evidence="10" id="KW-1185">Reference proteome</keyword>
<dbReference type="OrthoDB" id="9803479at2"/>
<evidence type="ECO:0000256" key="1">
    <source>
        <dbReference type="ARBA" id="ARBA00001966"/>
    </source>
</evidence>
<gene>
    <name evidence="9" type="ORF">SAMN05660330_00266</name>
</gene>
<feature type="compositionally biased region" description="Basic residues" evidence="7">
    <location>
        <begin position="583"/>
        <end position="601"/>
    </location>
</feature>
<dbReference type="PROSITE" id="PS01278">
    <property type="entry name" value="MTTASE_RADICAL"/>
    <property type="match status" value="1"/>
</dbReference>
<dbReference type="GO" id="GO:0046872">
    <property type="term" value="F:metal ion binding"/>
    <property type="evidence" value="ECO:0007669"/>
    <property type="project" value="UniProtKB-KW"/>
</dbReference>
<dbReference type="PROSITE" id="PS51918">
    <property type="entry name" value="RADICAL_SAM"/>
    <property type="match status" value="1"/>
</dbReference>
<sequence>MISPDATTLPIPISWEECLARGWKDLDILLITGDAYIDHPSFGIALIGRLLTHHGYKVAILAQPRTDSTSDFTAFPCPRLFCGITAGNLDSIVANYTGNGRVRENDAYSPDGNPYRTTKKEKQNRRRPDRATLVYTSLAKAAFAQTPVVLGGIEASLRRFVHYDYQQAKLRGSFLTDAKADILVYGMGEKAILEIAKRLHSNLPLDEIAGTCRRLTERECADLFGSTSLESSREMLVLPSLQQILADNKNFLVGETALDRHLRAYSNRIVLQKQQTHWVIQYPQPKPLTTAELDQLYELPFTRKPHPENQNIPAHKMIADSVTIVRGCSGNCSFCAITRHQGPAITSRSEASIVRECTEFSRARHFSGTISDLGGPTANLYGTGCAIGSCKKRDCLYPEPCPNLEIDEKRFLSLLEKVGNLEKVNHLFISSGLRMELLLQTPRLMRKIIAHHTPGAIKIAPEHTCDDLLELMHKEPHKLLQNFVTRCRELAKQTGNKSIELTPYIITSHPGSTPDHAGKLASDLKKLGLTARKFQDFTPTPGTLSTAMYVTGLRADTLKPIPVSRNRGERNRERKILESMFHPKNKGSVKRKNGRYAKKKR</sequence>
<evidence type="ECO:0000313" key="9">
    <source>
        <dbReference type="EMBL" id="SDO45430.1"/>
    </source>
</evidence>
<dbReference type="RefSeq" id="WP_092218996.1">
    <property type="nucleotide sequence ID" value="NZ_FNJI01000002.1"/>
</dbReference>
<proteinExistence type="predicted"/>
<dbReference type="SUPFAM" id="SSF102114">
    <property type="entry name" value="Radical SAM enzymes"/>
    <property type="match status" value="1"/>
</dbReference>
<dbReference type="GO" id="GO:0051539">
    <property type="term" value="F:4 iron, 4 sulfur cluster binding"/>
    <property type="evidence" value="ECO:0007669"/>
    <property type="project" value="UniProtKB-KW"/>
</dbReference>
<organism evidence="9 10">
    <name type="scientific">Desulforhopalus singaporensis</name>
    <dbReference type="NCBI Taxonomy" id="91360"/>
    <lineage>
        <taxon>Bacteria</taxon>
        <taxon>Pseudomonadati</taxon>
        <taxon>Thermodesulfobacteriota</taxon>
        <taxon>Desulfobulbia</taxon>
        <taxon>Desulfobulbales</taxon>
        <taxon>Desulfocapsaceae</taxon>
        <taxon>Desulforhopalus</taxon>
    </lineage>
</organism>
<keyword evidence="5" id="KW-0408">Iron</keyword>
<keyword evidence="6" id="KW-0411">Iron-sulfur</keyword>
<dbReference type="Proteomes" id="UP000199073">
    <property type="component" value="Unassembled WGS sequence"/>
</dbReference>
<dbReference type="EMBL" id="FNJI01000002">
    <property type="protein sequence ID" value="SDO45430.1"/>
    <property type="molecule type" value="Genomic_DNA"/>
</dbReference>
<dbReference type="InterPro" id="IPR023404">
    <property type="entry name" value="rSAM_horseshoe"/>
</dbReference>
<dbReference type="SFLD" id="SFLDG01082">
    <property type="entry name" value="B12-binding_domain_containing"/>
    <property type="match status" value="1"/>
</dbReference>
<name>A0A1H0JPF6_9BACT</name>
<evidence type="ECO:0000256" key="2">
    <source>
        <dbReference type="ARBA" id="ARBA00022485"/>
    </source>
</evidence>
<feature type="region of interest" description="Disordered" evidence="7">
    <location>
        <begin position="575"/>
        <end position="601"/>
    </location>
</feature>
<dbReference type="PANTHER" id="PTHR32331">
    <property type="entry name" value="UPF0313 PROTEIN YGIQ"/>
    <property type="match status" value="1"/>
</dbReference>
<dbReference type="InterPro" id="IPR020612">
    <property type="entry name" value="Methylthiotransferase_CS"/>
</dbReference>
<dbReference type="InterPro" id="IPR006638">
    <property type="entry name" value="Elp3/MiaA/NifB-like_rSAM"/>
</dbReference>
<dbReference type="SMART" id="SM00729">
    <property type="entry name" value="Elp3"/>
    <property type="match status" value="1"/>
</dbReference>
<evidence type="ECO:0000256" key="7">
    <source>
        <dbReference type="SAM" id="MobiDB-lite"/>
    </source>
</evidence>
<protein>
    <submittedName>
        <fullName evidence="9">Uncharacterized radical SAM protein YgiQ</fullName>
    </submittedName>
</protein>
<dbReference type="InterPro" id="IPR022946">
    <property type="entry name" value="UPF0313"/>
</dbReference>
<dbReference type="InterPro" id="IPR007197">
    <property type="entry name" value="rSAM"/>
</dbReference>
<dbReference type="GO" id="GO:0003824">
    <property type="term" value="F:catalytic activity"/>
    <property type="evidence" value="ECO:0007669"/>
    <property type="project" value="InterPro"/>
</dbReference>